<organism evidence="1 2">
    <name type="scientific">Paracoccus solventivorans</name>
    <dbReference type="NCBI Taxonomy" id="53463"/>
    <lineage>
        <taxon>Bacteria</taxon>
        <taxon>Pseudomonadati</taxon>
        <taxon>Pseudomonadota</taxon>
        <taxon>Alphaproteobacteria</taxon>
        <taxon>Rhodobacterales</taxon>
        <taxon>Paracoccaceae</taxon>
        <taxon>Paracoccus</taxon>
    </lineage>
</organism>
<sequence length="50" mass="5419">MTPAEVGRCSLWQFNAAVSGWIAANSPEDSGEMSAEAEDDIWKGVMERMG</sequence>
<protein>
    <submittedName>
        <fullName evidence="1">Uncharacterized protein</fullName>
    </submittedName>
</protein>
<gene>
    <name evidence="1" type="ORF">GXX24_09830</name>
</gene>
<name>A0A832PMS4_9RHOB</name>
<dbReference type="AlphaFoldDB" id="A0A832PMS4"/>
<dbReference type="EMBL" id="DULP01000145">
    <property type="protein sequence ID" value="HHW34419.1"/>
    <property type="molecule type" value="Genomic_DNA"/>
</dbReference>
<proteinExistence type="predicted"/>
<reference evidence="1 2" key="1">
    <citation type="journal article" date="2020" name="Biotechnol. Biofuels">
        <title>New insights from the biogas microbiome by comprehensive genome-resolved metagenomics of nearly 1600 species originating from multiple anaerobic digesters.</title>
        <authorList>
            <person name="Campanaro S."/>
            <person name="Treu L."/>
            <person name="Rodriguez-R L.M."/>
            <person name="Kovalovszki A."/>
            <person name="Ziels R.M."/>
            <person name="Maus I."/>
            <person name="Zhu X."/>
            <person name="Kougias P.G."/>
            <person name="Basile A."/>
            <person name="Luo G."/>
            <person name="Schluter A."/>
            <person name="Konstantinidis K.T."/>
            <person name="Angelidaki I."/>
        </authorList>
    </citation>
    <scope>NUCLEOTIDE SEQUENCE [LARGE SCALE GENOMIC DNA]</scope>
    <source>
        <strain evidence="1">AS04akNAM_125</strain>
    </source>
</reference>
<evidence type="ECO:0000313" key="2">
    <source>
        <dbReference type="Proteomes" id="UP000580830"/>
    </source>
</evidence>
<accession>A0A832PMS4</accession>
<dbReference type="Proteomes" id="UP000580830">
    <property type="component" value="Unassembled WGS sequence"/>
</dbReference>
<evidence type="ECO:0000313" key="1">
    <source>
        <dbReference type="EMBL" id="HHW34419.1"/>
    </source>
</evidence>
<comment type="caution">
    <text evidence="1">The sequence shown here is derived from an EMBL/GenBank/DDBJ whole genome shotgun (WGS) entry which is preliminary data.</text>
</comment>
<dbReference type="RefSeq" id="WP_303730454.1">
    <property type="nucleotide sequence ID" value="NZ_DULP01000145.1"/>
</dbReference>